<dbReference type="PANTHER" id="PTHR35284:SF1">
    <property type="entry name" value="OUTER ENVELOPE PORE PROTEIN 24A, CHLOROPLASTIC-RELATED"/>
    <property type="match status" value="1"/>
</dbReference>
<proteinExistence type="predicted"/>
<dbReference type="InterPro" id="IPR034626">
    <property type="entry name" value="OEP24"/>
</dbReference>
<comment type="function">
    <text evidence="1">High-conductance voltage-dependent solute channel with a slight selectivity for cations transporting triosephosphates, dicarboxylic acids, ATP, inorganic phosphate (Pi), sugars, and positively or negatively charged amino acids.</text>
</comment>
<evidence type="ECO:0000256" key="13">
    <source>
        <dbReference type="ARBA" id="ARBA00023136"/>
    </source>
</evidence>
<dbReference type="GO" id="GO:0015288">
    <property type="term" value="F:porin activity"/>
    <property type="evidence" value="ECO:0007669"/>
    <property type="project" value="UniProtKB-KW"/>
</dbReference>
<evidence type="ECO:0000256" key="6">
    <source>
        <dbReference type="ARBA" id="ARBA00022452"/>
    </source>
</evidence>
<dbReference type="GO" id="GO:0022843">
    <property type="term" value="F:voltage-gated monoatomic cation channel activity"/>
    <property type="evidence" value="ECO:0007669"/>
    <property type="project" value="InterPro"/>
</dbReference>
<gene>
    <name evidence="14" type="ORF">F3Y22_tig00110122pilonHSYRG00136</name>
</gene>
<comment type="subunit">
    <text evidence="4">Homooligomers form large rather nonselective pores in plastidial outer membranes.</text>
</comment>
<keyword evidence="9" id="KW-0812">Transmembrane</keyword>
<dbReference type="AlphaFoldDB" id="A0A6A3BH08"/>
<evidence type="ECO:0000256" key="2">
    <source>
        <dbReference type="ARBA" id="ARBA00004396"/>
    </source>
</evidence>
<evidence type="ECO:0000256" key="5">
    <source>
        <dbReference type="ARBA" id="ARBA00022448"/>
    </source>
</evidence>
<comment type="caution">
    <text evidence="14">The sequence shown here is derived from an EMBL/GenBank/DDBJ whole genome shotgun (WGS) entry which is preliminary data.</text>
</comment>
<evidence type="ECO:0000256" key="12">
    <source>
        <dbReference type="ARBA" id="ARBA00023114"/>
    </source>
</evidence>
<keyword evidence="12" id="KW-0626">Porin</keyword>
<sequence length="211" mass="23914">MKASLKGRYTNDQSTSVVTLAVNAGDVKLLASMSDATIVKGPRLNNLTLTVEKPGTFIIDYDVPKKDFRFQFMNLIWVADKPLKLIYNHDHGGNQTVMDGALVLDSTNKVSANYMFGTRNLKVKYSYVHGGVSVYEPCYDLGKNAWDFSVSRRVFDDVFKATYHSWTRDFALEWSRNSNFNGTFKISATINMDVESKVPKIFAESTWDMEM</sequence>
<dbReference type="GO" id="GO:0034765">
    <property type="term" value="P:regulation of monoatomic ion transmembrane transport"/>
    <property type="evidence" value="ECO:0007669"/>
    <property type="project" value="InterPro"/>
</dbReference>
<evidence type="ECO:0000256" key="10">
    <source>
        <dbReference type="ARBA" id="ARBA00022805"/>
    </source>
</evidence>
<protein>
    <submittedName>
        <fullName evidence="14">Outer envelope pore protein 24</fullName>
    </submittedName>
</protein>
<keyword evidence="13" id="KW-0472">Membrane</keyword>
<dbReference type="GO" id="GO:0009707">
    <property type="term" value="C:chloroplast outer membrane"/>
    <property type="evidence" value="ECO:0007669"/>
    <property type="project" value="UniProtKB-SubCell"/>
</dbReference>
<keyword evidence="15" id="KW-1185">Reference proteome</keyword>
<dbReference type="Proteomes" id="UP000436088">
    <property type="component" value="Unassembled WGS sequence"/>
</dbReference>
<accession>A0A6A3BH08</accession>
<evidence type="ECO:0000256" key="3">
    <source>
        <dbReference type="ARBA" id="ARBA00004441"/>
    </source>
</evidence>
<dbReference type="GO" id="GO:0046930">
    <property type="term" value="C:pore complex"/>
    <property type="evidence" value="ECO:0007669"/>
    <property type="project" value="UniProtKB-KW"/>
</dbReference>
<organism evidence="14 15">
    <name type="scientific">Hibiscus syriacus</name>
    <name type="common">Rose of Sharon</name>
    <dbReference type="NCBI Taxonomy" id="106335"/>
    <lineage>
        <taxon>Eukaryota</taxon>
        <taxon>Viridiplantae</taxon>
        <taxon>Streptophyta</taxon>
        <taxon>Embryophyta</taxon>
        <taxon>Tracheophyta</taxon>
        <taxon>Spermatophyta</taxon>
        <taxon>Magnoliopsida</taxon>
        <taxon>eudicotyledons</taxon>
        <taxon>Gunneridae</taxon>
        <taxon>Pentapetalae</taxon>
        <taxon>rosids</taxon>
        <taxon>malvids</taxon>
        <taxon>Malvales</taxon>
        <taxon>Malvaceae</taxon>
        <taxon>Malvoideae</taxon>
        <taxon>Hibiscus</taxon>
    </lineage>
</organism>
<evidence type="ECO:0000256" key="8">
    <source>
        <dbReference type="ARBA" id="ARBA00022640"/>
    </source>
</evidence>
<dbReference type="EMBL" id="VEPZ02000847">
    <property type="protein sequence ID" value="KAE8716380.1"/>
    <property type="molecule type" value="Genomic_DNA"/>
</dbReference>
<keyword evidence="7" id="KW-0150">Chloroplast</keyword>
<reference evidence="14" key="1">
    <citation type="submission" date="2019-09" db="EMBL/GenBank/DDBJ databases">
        <title>Draft genome information of white flower Hibiscus syriacus.</title>
        <authorList>
            <person name="Kim Y.-M."/>
        </authorList>
    </citation>
    <scope>NUCLEOTIDE SEQUENCE [LARGE SCALE GENOMIC DNA]</scope>
    <source>
        <strain evidence="14">YM2019G1</strain>
    </source>
</reference>
<keyword evidence="5" id="KW-0813">Transport</keyword>
<comment type="subcellular location">
    <subcellularLocation>
        <location evidence="2">Plastid</location>
        <location evidence="2">Chloroplast outer membrane</location>
        <topology evidence="2">Multi-pass membrane protein</topology>
    </subcellularLocation>
    <subcellularLocation>
        <location evidence="3">Plastid</location>
        <location evidence="3">Etioplast membrane</location>
        <topology evidence="3">Multi-pass membrane protein</topology>
    </subcellularLocation>
</comment>
<dbReference type="GO" id="GO:0034426">
    <property type="term" value="C:etioplast membrane"/>
    <property type="evidence" value="ECO:0007669"/>
    <property type="project" value="UniProtKB-SubCell"/>
</dbReference>
<evidence type="ECO:0000313" key="14">
    <source>
        <dbReference type="EMBL" id="KAE8716380.1"/>
    </source>
</evidence>
<keyword evidence="6" id="KW-1134">Transmembrane beta strand</keyword>
<keyword evidence="11" id="KW-0406">Ion transport</keyword>
<evidence type="ECO:0000256" key="9">
    <source>
        <dbReference type="ARBA" id="ARBA00022692"/>
    </source>
</evidence>
<evidence type="ECO:0000256" key="1">
    <source>
        <dbReference type="ARBA" id="ARBA00002327"/>
    </source>
</evidence>
<keyword evidence="8" id="KW-0934">Plastid</keyword>
<dbReference type="PANTHER" id="PTHR35284">
    <property type="entry name" value="OUTER ENVELOPE PORE PROTEIN 24A, CHLOROPLASTIC-RELATED"/>
    <property type="match status" value="1"/>
</dbReference>
<keyword evidence="10" id="KW-1002">Plastid outer membrane</keyword>
<evidence type="ECO:0000256" key="4">
    <source>
        <dbReference type="ARBA" id="ARBA00011593"/>
    </source>
</evidence>
<evidence type="ECO:0000313" key="15">
    <source>
        <dbReference type="Proteomes" id="UP000436088"/>
    </source>
</evidence>
<evidence type="ECO:0000256" key="7">
    <source>
        <dbReference type="ARBA" id="ARBA00022528"/>
    </source>
</evidence>
<name>A0A6A3BH08_HIBSY</name>
<evidence type="ECO:0000256" key="11">
    <source>
        <dbReference type="ARBA" id="ARBA00023065"/>
    </source>
</evidence>